<name>A0ABR5F150_9ACTN</name>
<organism evidence="2 3">
    <name type="scientific">Protofrankia coriariae</name>
    <dbReference type="NCBI Taxonomy" id="1562887"/>
    <lineage>
        <taxon>Bacteria</taxon>
        <taxon>Bacillati</taxon>
        <taxon>Actinomycetota</taxon>
        <taxon>Actinomycetes</taxon>
        <taxon>Frankiales</taxon>
        <taxon>Frankiaceae</taxon>
        <taxon>Protofrankia</taxon>
    </lineage>
</organism>
<evidence type="ECO:0000256" key="1">
    <source>
        <dbReference type="SAM" id="MobiDB-lite"/>
    </source>
</evidence>
<comment type="caution">
    <text evidence="2">The sequence shown here is derived from an EMBL/GenBank/DDBJ whole genome shotgun (WGS) entry which is preliminary data.</text>
</comment>
<accession>A0ABR5F150</accession>
<feature type="compositionally biased region" description="Basic and acidic residues" evidence="1">
    <location>
        <begin position="9"/>
        <end position="19"/>
    </location>
</feature>
<sequence length="97" mass="10964">MTGTTPQERGMRAQEEGRLAPDGPGGPDRPDRLVGRFQQVGCFQQGGGALVWDGERSDDDRDIGWGDDQDWLEEEPDADLERLRAERPPHHIERDVR</sequence>
<feature type="compositionally biased region" description="Basic and acidic residues" evidence="1">
    <location>
        <begin position="79"/>
        <end position="97"/>
    </location>
</feature>
<dbReference type="EMBL" id="JWIO01000032">
    <property type="protein sequence ID" value="KLL10444.1"/>
    <property type="molecule type" value="Genomic_DNA"/>
</dbReference>
<feature type="compositionally biased region" description="Acidic residues" evidence="1">
    <location>
        <begin position="65"/>
        <end position="78"/>
    </location>
</feature>
<feature type="compositionally biased region" description="Basic and acidic residues" evidence="1">
    <location>
        <begin position="53"/>
        <end position="64"/>
    </location>
</feature>
<dbReference type="Proteomes" id="UP000035425">
    <property type="component" value="Unassembled WGS sequence"/>
</dbReference>
<reference evidence="2 3" key="1">
    <citation type="submission" date="2014-12" db="EMBL/GenBank/DDBJ databases">
        <title>Frankia sp. BMG5.1 draft genome.</title>
        <authorList>
            <person name="Gtari M."/>
            <person name="Ghodhbane-Gtari F."/>
            <person name="Nouioui I."/>
            <person name="Ktari A."/>
            <person name="Hezbri K."/>
            <person name="Mimouni W."/>
            <person name="Sbissi I."/>
            <person name="Ayari A."/>
            <person name="Yamanaka T."/>
            <person name="Normand P."/>
            <person name="Tisa L.S."/>
            <person name="Boudabous A."/>
        </authorList>
    </citation>
    <scope>NUCLEOTIDE SEQUENCE [LARGE SCALE GENOMIC DNA]</scope>
    <source>
        <strain evidence="2 3">BMG5.1</strain>
    </source>
</reference>
<keyword evidence="3" id="KW-1185">Reference proteome</keyword>
<evidence type="ECO:0000313" key="2">
    <source>
        <dbReference type="EMBL" id="KLL10444.1"/>
    </source>
</evidence>
<proteinExistence type="predicted"/>
<gene>
    <name evidence="2" type="ORF">FrCorBMG51_17850</name>
</gene>
<feature type="region of interest" description="Disordered" evidence="1">
    <location>
        <begin position="48"/>
        <end position="97"/>
    </location>
</feature>
<feature type="region of interest" description="Disordered" evidence="1">
    <location>
        <begin position="1"/>
        <end position="33"/>
    </location>
</feature>
<evidence type="ECO:0000313" key="3">
    <source>
        <dbReference type="Proteomes" id="UP000035425"/>
    </source>
</evidence>
<protein>
    <submittedName>
        <fullName evidence="2">Uncharacterized protein</fullName>
    </submittedName>
</protein>